<feature type="region of interest" description="Disordered" evidence="3">
    <location>
        <begin position="212"/>
        <end position="307"/>
    </location>
</feature>
<proteinExistence type="inferred from homology"/>
<feature type="region of interest" description="Disordered" evidence="3">
    <location>
        <begin position="684"/>
        <end position="715"/>
    </location>
</feature>
<dbReference type="PANTHER" id="PTHR23509:SF10">
    <property type="entry name" value="LD21067P"/>
    <property type="match status" value="1"/>
</dbReference>
<dbReference type="AlphaFoldDB" id="A0A913Y466"/>
<feature type="domain" description="DDHD" evidence="5">
    <location>
        <begin position="840"/>
        <end position="1042"/>
    </location>
</feature>
<feature type="compositionally biased region" description="Low complexity" evidence="3">
    <location>
        <begin position="962"/>
        <end position="977"/>
    </location>
</feature>
<dbReference type="InterPro" id="IPR004170">
    <property type="entry name" value="WWE_dom"/>
</dbReference>
<dbReference type="SMART" id="SM01127">
    <property type="entry name" value="DDHD"/>
    <property type="match status" value="1"/>
</dbReference>
<evidence type="ECO:0000313" key="6">
    <source>
        <dbReference type="EnsemblMetazoa" id="XP_020913871.1"/>
    </source>
</evidence>
<dbReference type="GO" id="GO:0004620">
    <property type="term" value="F:phospholipase activity"/>
    <property type="evidence" value="ECO:0007669"/>
    <property type="project" value="TreeGrafter"/>
</dbReference>
<dbReference type="InterPro" id="IPR013761">
    <property type="entry name" value="SAM/pointed_sf"/>
</dbReference>
<feature type="compositionally biased region" description="Low complexity" evidence="3">
    <location>
        <begin position="279"/>
        <end position="306"/>
    </location>
</feature>
<evidence type="ECO:0000313" key="7">
    <source>
        <dbReference type="Proteomes" id="UP000887567"/>
    </source>
</evidence>
<dbReference type="OrthoDB" id="69269at2759"/>
<protein>
    <recommendedName>
        <fullName evidence="8">DDHD domain-containing protein</fullName>
    </recommendedName>
</protein>
<feature type="compositionally biased region" description="Polar residues" evidence="3">
    <location>
        <begin position="225"/>
        <end position="236"/>
    </location>
</feature>
<feature type="coiled-coil region" evidence="2">
    <location>
        <begin position="774"/>
        <end position="801"/>
    </location>
</feature>
<name>A0A913Y466_EXADI</name>
<feature type="compositionally biased region" description="Low complexity" evidence="3">
    <location>
        <begin position="252"/>
        <end position="265"/>
    </location>
</feature>
<reference evidence="6" key="1">
    <citation type="submission" date="2022-11" db="UniProtKB">
        <authorList>
            <consortium name="EnsemblMetazoa"/>
        </authorList>
    </citation>
    <scope>IDENTIFICATION</scope>
</reference>
<dbReference type="PROSITE" id="PS51043">
    <property type="entry name" value="DDHD"/>
    <property type="match status" value="1"/>
</dbReference>
<keyword evidence="2" id="KW-0175">Coiled coil</keyword>
<dbReference type="Pfam" id="PF00536">
    <property type="entry name" value="SAM_1"/>
    <property type="match status" value="1"/>
</dbReference>
<feature type="domain" description="WWE" evidence="4">
    <location>
        <begin position="351"/>
        <end position="430"/>
    </location>
</feature>
<evidence type="ECO:0000256" key="3">
    <source>
        <dbReference type="SAM" id="MobiDB-lite"/>
    </source>
</evidence>
<dbReference type="SMART" id="SM00454">
    <property type="entry name" value="SAM"/>
    <property type="match status" value="1"/>
</dbReference>
<dbReference type="InterPro" id="IPR001660">
    <property type="entry name" value="SAM"/>
</dbReference>
<feature type="compositionally biased region" description="Low complexity" evidence="3">
    <location>
        <begin position="84"/>
        <end position="123"/>
    </location>
</feature>
<feature type="region of interest" description="Disordered" evidence="3">
    <location>
        <begin position="1"/>
        <end position="171"/>
    </location>
</feature>
<dbReference type="RefSeq" id="XP_020913871.1">
    <property type="nucleotide sequence ID" value="XM_021058212.2"/>
</dbReference>
<dbReference type="Pfam" id="PF23464">
    <property type="entry name" value="WWE_3"/>
    <property type="match status" value="1"/>
</dbReference>
<dbReference type="InterPro" id="IPR057825">
    <property type="entry name" value="WWE_SEC23-DDH2"/>
</dbReference>
<dbReference type="Gene3D" id="1.10.150.50">
    <property type="entry name" value="Transcription Factor, Ets-1"/>
    <property type="match status" value="1"/>
</dbReference>
<dbReference type="InterPro" id="IPR004177">
    <property type="entry name" value="DDHD_dom"/>
</dbReference>
<feature type="compositionally biased region" description="Polar residues" evidence="3">
    <location>
        <begin position="8"/>
        <end position="18"/>
    </location>
</feature>
<dbReference type="SUPFAM" id="SSF47769">
    <property type="entry name" value="SAM/Pointed domain"/>
    <property type="match status" value="1"/>
</dbReference>
<feature type="compositionally biased region" description="Polar residues" evidence="3">
    <location>
        <begin position="139"/>
        <end position="148"/>
    </location>
</feature>
<dbReference type="GeneID" id="110251487"/>
<evidence type="ECO:0000256" key="2">
    <source>
        <dbReference type="SAM" id="Coils"/>
    </source>
</evidence>
<dbReference type="Proteomes" id="UP000887567">
    <property type="component" value="Unplaced"/>
</dbReference>
<feature type="compositionally biased region" description="Pro residues" evidence="3">
    <location>
        <begin position="266"/>
        <end position="278"/>
    </location>
</feature>
<dbReference type="Pfam" id="PF02862">
    <property type="entry name" value="DDHD"/>
    <property type="match status" value="1"/>
</dbReference>
<dbReference type="PROSITE" id="PS50918">
    <property type="entry name" value="WWE"/>
    <property type="match status" value="1"/>
</dbReference>
<dbReference type="GO" id="GO:0005737">
    <property type="term" value="C:cytoplasm"/>
    <property type="evidence" value="ECO:0007669"/>
    <property type="project" value="TreeGrafter"/>
</dbReference>
<dbReference type="Pfam" id="PF02825">
    <property type="entry name" value="WWE"/>
    <property type="match status" value="1"/>
</dbReference>
<evidence type="ECO:0000259" key="4">
    <source>
        <dbReference type="PROSITE" id="PS50918"/>
    </source>
</evidence>
<accession>A0A913Y466</accession>
<feature type="compositionally biased region" description="Polar residues" evidence="3">
    <location>
        <begin position="695"/>
        <end position="705"/>
    </location>
</feature>
<evidence type="ECO:0000259" key="5">
    <source>
        <dbReference type="PROSITE" id="PS51043"/>
    </source>
</evidence>
<sequence>MADRRNELSYSKMNNPRSSPHGISLTSLSEPLNFGPALVPTLQPTGTPTSVSASNEATTTSSSGSPSRGLFPIDPDAVDSFLGQQSSPPASSSIQTPSSKPQAQSFLSTSSSMSSTPQQKTQSGPKHFTMSGAGHDSDNFFTPSTQAPPSFMSPAVSKTTPRPQMSVSPLPSIGTSMNSGIQTGMRAPVMFTPPAPTSTSSQPLLFNPASIGGTQSTIRPPMSFPASTPPLQTNSPLIPPAGQPGQSSRRVYPQAPQQSSYTQPQYPAPSIPSFPPPMSSSIYQPVTQSSTLPSSTQLPQSSYQPSAMIPTIPQHQTQTFLPQRTQQFPSYPASGEAPVLPVVQQGESQEGVVPSMSVAPVQPHWFYLKDSRIWMPFSFIDSDNLEHSHRVAVDGKDRIVPTDGGRYDVSLEKRSRESVYWEEPATVVRRCTWFYKGDGGTKFIPYDEDIAEKLENEFQSTVHHNLWPRRIDLSNGEYVIIHNTNVMVHFKPSEVQDWSGEDIKARPMVVRRGIFDIEDSIDDGEPSQIDHLVFVVHGIGPIADLRFRNIVECVDDLRMVTLSMMTEHHDELAKGRTIGRIEYLPVQWHSKLHNDSTGVDERLHSISLKSITKLRDFTNSTLLDILFYTSPTYCQTIVDVVGSEMARLLEIFRKRNPLFKGKISVCGHSLGSSIMFDILFHQKDESKPPAKPTEPESNSEPTNQESSEDEEDEPVATISDVLNQLGLQDYEAMFESEKIDMETLITFSESDLKEMDLPMGPRKKISGFLKQHSANMEKSRLEKAERVKAKAAAKAKIEEQSKDNLDSASCSSLETVESVEVLYHLGVAGTGQPNVRYPKLDFKPFAMFALGSPIGMFMTVRGVDHLGPDYQLPTCQKFYNIFHPFDPVAYRVEPLVDSTFALRPVMLPHHKGRKRMHLELWDNLSRFGAQLKATLHDSVKSTLESINEFARAHTTTVEVAQEVQVEPPSPARSAASDSSEDERTRHELTIKIGQLNGGDRIDYVLQEKPIESLNEYLFALSSHVCYWLVWMFSCNEKKTAVFG</sequence>
<dbReference type="KEGG" id="epa:110251487"/>
<comment type="similarity">
    <text evidence="1">Belongs to the PA-PLA1 family.</text>
</comment>
<dbReference type="OMA" id="WQNENIV"/>
<evidence type="ECO:0008006" key="8">
    <source>
        <dbReference type="Google" id="ProtNLM"/>
    </source>
</evidence>
<dbReference type="GO" id="GO:0046872">
    <property type="term" value="F:metal ion binding"/>
    <property type="evidence" value="ECO:0007669"/>
    <property type="project" value="InterPro"/>
</dbReference>
<feature type="compositionally biased region" description="Low complexity" evidence="3">
    <location>
        <begin position="49"/>
        <end position="67"/>
    </location>
</feature>
<dbReference type="InterPro" id="IPR058055">
    <property type="entry name" value="PA-PLA1"/>
</dbReference>
<keyword evidence="7" id="KW-1185">Reference proteome</keyword>
<dbReference type="EnsemblMetazoa" id="XM_021058212.2">
    <property type="protein sequence ID" value="XP_020913871.1"/>
    <property type="gene ID" value="LOC110251487"/>
</dbReference>
<organism evidence="6 7">
    <name type="scientific">Exaiptasia diaphana</name>
    <name type="common">Tropical sea anemone</name>
    <name type="synonym">Aiptasia pulchella</name>
    <dbReference type="NCBI Taxonomy" id="2652724"/>
    <lineage>
        <taxon>Eukaryota</taxon>
        <taxon>Metazoa</taxon>
        <taxon>Cnidaria</taxon>
        <taxon>Anthozoa</taxon>
        <taxon>Hexacorallia</taxon>
        <taxon>Actiniaria</taxon>
        <taxon>Aiptasiidae</taxon>
        <taxon>Exaiptasia</taxon>
    </lineage>
</organism>
<evidence type="ECO:0000256" key="1">
    <source>
        <dbReference type="ARBA" id="ARBA00038464"/>
    </source>
</evidence>
<feature type="compositionally biased region" description="Polar residues" evidence="3">
    <location>
        <begin position="156"/>
        <end position="171"/>
    </location>
</feature>
<feature type="region of interest" description="Disordered" evidence="3">
    <location>
        <begin position="962"/>
        <end position="985"/>
    </location>
</feature>
<dbReference type="PANTHER" id="PTHR23509">
    <property type="entry name" value="PA-PL1 PHOSPHOLIPASE FAMILY"/>
    <property type="match status" value="1"/>
</dbReference>